<dbReference type="EMBL" id="JAZBJO010000035">
    <property type="protein sequence ID" value="MEE4597439.1"/>
    <property type="molecule type" value="Genomic_DNA"/>
</dbReference>
<protein>
    <recommendedName>
        <fullName evidence="5">SMODS and SLOG-associating 2TM effector domain-containing protein</fullName>
    </recommendedName>
</protein>
<feature type="region of interest" description="Disordered" evidence="1">
    <location>
        <begin position="213"/>
        <end position="257"/>
    </location>
</feature>
<feature type="transmembrane region" description="Helical" evidence="2">
    <location>
        <begin position="40"/>
        <end position="60"/>
    </location>
</feature>
<gene>
    <name evidence="3" type="ORF">V2J94_37130</name>
</gene>
<reference evidence="3 4" key="1">
    <citation type="submission" date="2023-11" db="EMBL/GenBank/DDBJ databases">
        <title>30 novel species of actinomycetes from the DSMZ collection.</title>
        <authorList>
            <person name="Nouioui I."/>
        </authorList>
    </citation>
    <scope>NUCLEOTIDE SEQUENCE [LARGE SCALE GENOMIC DNA]</scope>
    <source>
        <strain evidence="3 4">DSM 41524</strain>
    </source>
</reference>
<keyword evidence="2" id="KW-1133">Transmembrane helix</keyword>
<comment type="caution">
    <text evidence="3">The sequence shown here is derived from an EMBL/GenBank/DDBJ whole genome shotgun (WGS) entry which is preliminary data.</text>
</comment>
<sequence>MTAGLYRNLIEVKDQRRETGLVDMMTAMNDFLDKLWSMEFGAALLGALAGGAFTILGSWLQARSANRATALAQAQANAQRAFDTLTELKVYMEAQTFVGRGTHGTRTEWNRQRKTLITTANSSIMLLPDAYTETRGPALMLLQMIKEWYGDPEWREYEAETNLLLSEALNFLGLFVRGSAVPEKREMTEVIAETLGQYRRQWMTAELEDLAREAENSGLDEEDQERANQLRHALGLLPQQGPDPDAATGPAQAPGTQ</sequence>
<organism evidence="3 4">
    <name type="scientific">Streptomyces asiaticus subsp. ignotus</name>
    <dbReference type="NCBI Taxonomy" id="3098222"/>
    <lineage>
        <taxon>Bacteria</taxon>
        <taxon>Bacillati</taxon>
        <taxon>Actinomycetota</taxon>
        <taxon>Actinomycetes</taxon>
        <taxon>Kitasatosporales</taxon>
        <taxon>Streptomycetaceae</taxon>
        <taxon>Streptomyces</taxon>
        <taxon>Streptomyces violaceusniger group</taxon>
    </lineage>
</organism>
<name>A0ABU7QAQ1_9ACTN</name>
<dbReference type="RefSeq" id="WP_330814067.1">
    <property type="nucleotide sequence ID" value="NZ_JAZBJO010000035.1"/>
</dbReference>
<dbReference type="Proteomes" id="UP001354709">
    <property type="component" value="Unassembled WGS sequence"/>
</dbReference>
<keyword evidence="2" id="KW-0812">Transmembrane</keyword>
<evidence type="ECO:0000256" key="1">
    <source>
        <dbReference type="SAM" id="MobiDB-lite"/>
    </source>
</evidence>
<evidence type="ECO:0008006" key="5">
    <source>
        <dbReference type="Google" id="ProtNLM"/>
    </source>
</evidence>
<accession>A0ABU7QAQ1</accession>
<evidence type="ECO:0000313" key="4">
    <source>
        <dbReference type="Proteomes" id="UP001354709"/>
    </source>
</evidence>
<proteinExistence type="predicted"/>
<keyword evidence="4" id="KW-1185">Reference proteome</keyword>
<evidence type="ECO:0000256" key="2">
    <source>
        <dbReference type="SAM" id="Phobius"/>
    </source>
</evidence>
<evidence type="ECO:0000313" key="3">
    <source>
        <dbReference type="EMBL" id="MEE4597439.1"/>
    </source>
</evidence>
<keyword evidence="2" id="KW-0472">Membrane</keyword>